<dbReference type="EC" id="2.7.13.3" evidence="2"/>
<dbReference type="EMBL" id="PZKG01000111">
    <property type="protein sequence ID" value="PTE20370.1"/>
    <property type="molecule type" value="Genomic_DNA"/>
</dbReference>
<protein>
    <recommendedName>
        <fullName evidence="2">histidine kinase</fullName>
        <ecNumber evidence="2">2.7.13.3</ecNumber>
    </recommendedName>
</protein>
<dbReference type="PANTHER" id="PTHR45569">
    <property type="entry name" value="SENSOR PROTEIN KDPD"/>
    <property type="match status" value="1"/>
</dbReference>
<dbReference type="SMART" id="SM00387">
    <property type="entry name" value="HATPase_c"/>
    <property type="match status" value="1"/>
</dbReference>
<evidence type="ECO:0000256" key="5">
    <source>
        <dbReference type="ARBA" id="ARBA00022777"/>
    </source>
</evidence>
<dbReference type="SUPFAM" id="SSF47384">
    <property type="entry name" value="Homodimeric domain of signal transducing histidine kinase"/>
    <property type="match status" value="1"/>
</dbReference>
<comment type="catalytic activity">
    <reaction evidence="1">
        <text>ATP + protein L-histidine = ADP + protein N-phospho-L-histidine.</text>
        <dbReference type="EC" id="2.7.13.3"/>
    </reaction>
</comment>
<dbReference type="FunFam" id="3.30.565.10:FF:000006">
    <property type="entry name" value="Sensor histidine kinase WalK"/>
    <property type="match status" value="1"/>
</dbReference>
<evidence type="ECO:0000313" key="8">
    <source>
        <dbReference type="Proteomes" id="UP000241010"/>
    </source>
</evidence>
<sequence>ALALERLRLTEELSETRLASETERLRAALLSSVSHDLRTPLVTIIGAAGSLADTPELSAAVRKDLADNIREEGERLDRYVQNLLDMTRIGHGALTLQLAPVDMGELVGAARHRLRAPLRAHRVTADVPDSLPLVLADEVLLEQVLVNVLDNAAKYAPPGSTIAIAARRTGAGLELSIADDGPGIPPEERLRVFDMFYRVTEGDRQRAGTGLGLAICKGLTEAMGGAIRAESASPGGTGTRIVLSLPLFYREAPA</sequence>
<dbReference type="SMART" id="SM00388">
    <property type="entry name" value="HisKA"/>
    <property type="match status" value="1"/>
</dbReference>
<dbReference type="InterPro" id="IPR005467">
    <property type="entry name" value="His_kinase_dom"/>
</dbReference>
<dbReference type="InterPro" id="IPR036097">
    <property type="entry name" value="HisK_dim/P_sf"/>
</dbReference>
<dbReference type="CDD" id="cd00075">
    <property type="entry name" value="HATPase"/>
    <property type="match status" value="1"/>
</dbReference>
<dbReference type="Proteomes" id="UP000241010">
    <property type="component" value="Unassembled WGS sequence"/>
</dbReference>
<dbReference type="RefSeq" id="WP_258186526.1">
    <property type="nucleotide sequence ID" value="NZ_PZKG01000111.1"/>
</dbReference>
<dbReference type="Gene3D" id="3.30.565.10">
    <property type="entry name" value="Histidine kinase-like ATPase, C-terminal domain"/>
    <property type="match status" value="1"/>
</dbReference>
<gene>
    <name evidence="7" type="ORF">C5F48_17900</name>
</gene>
<dbReference type="InterPro" id="IPR004358">
    <property type="entry name" value="Sig_transdc_His_kin-like_C"/>
</dbReference>
<dbReference type="Pfam" id="PF00512">
    <property type="entry name" value="HisKA"/>
    <property type="match status" value="1"/>
</dbReference>
<evidence type="ECO:0000256" key="4">
    <source>
        <dbReference type="ARBA" id="ARBA00022679"/>
    </source>
</evidence>
<dbReference type="PANTHER" id="PTHR45569:SF1">
    <property type="entry name" value="SENSOR PROTEIN KDPD"/>
    <property type="match status" value="1"/>
</dbReference>
<keyword evidence="8" id="KW-1185">Reference proteome</keyword>
<dbReference type="InterPro" id="IPR052023">
    <property type="entry name" value="Histidine_kinase_KdpD"/>
</dbReference>
<dbReference type="AlphaFoldDB" id="A0A2T4JR29"/>
<dbReference type="Gene3D" id="1.10.287.130">
    <property type="match status" value="1"/>
</dbReference>
<dbReference type="SUPFAM" id="SSF55874">
    <property type="entry name" value="ATPase domain of HSP90 chaperone/DNA topoisomerase II/histidine kinase"/>
    <property type="match status" value="1"/>
</dbReference>
<feature type="domain" description="Histidine kinase" evidence="6">
    <location>
        <begin position="32"/>
        <end position="249"/>
    </location>
</feature>
<dbReference type="InterPro" id="IPR036890">
    <property type="entry name" value="HATPase_C_sf"/>
</dbReference>
<dbReference type="InterPro" id="IPR003661">
    <property type="entry name" value="HisK_dim/P_dom"/>
</dbReference>
<keyword evidence="3" id="KW-0597">Phosphoprotein</keyword>
<evidence type="ECO:0000256" key="3">
    <source>
        <dbReference type="ARBA" id="ARBA00022553"/>
    </source>
</evidence>
<dbReference type="GO" id="GO:0005886">
    <property type="term" value="C:plasma membrane"/>
    <property type="evidence" value="ECO:0007669"/>
    <property type="project" value="TreeGrafter"/>
</dbReference>
<evidence type="ECO:0000313" key="7">
    <source>
        <dbReference type="EMBL" id="PTE20370.1"/>
    </source>
</evidence>
<evidence type="ECO:0000256" key="2">
    <source>
        <dbReference type="ARBA" id="ARBA00012438"/>
    </source>
</evidence>
<dbReference type="Pfam" id="PF02518">
    <property type="entry name" value="HATPase_c"/>
    <property type="match status" value="1"/>
</dbReference>
<proteinExistence type="predicted"/>
<reference evidence="7 8" key="1">
    <citation type="submission" date="2018-03" db="EMBL/GenBank/DDBJ databases">
        <title>Cereibacter changlensis.</title>
        <authorList>
            <person name="Meyer T.E."/>
            <person name="Miller S."/>
            <person name="Lodha T."/>
            <person name="Gandham S."/>
            <person name="Chintalapati S."/>
            <person name="Chintalapati V.R."/>
        </authorList>
    </citation>
    <scope>NUCLEOTIDE SEQUENCE [LARGE SCALE GENOMIC DNA]</scope>
    <source>
        <strain evidence="7 8">JA139</strain>
    </source>
</reference>
<dbReference type="GO" id="GO:0000155">
    <property type="term" value="F:phosphorelay sensor kinase activity"/>
    <property type="evidence" value="ECO:0007669"/>
    <property type="project" value="InterPro"/>
</dbReference>
<accession>A0A2T4JR29</accession>
<evidence type="ECO:0000259" key="6">
    <source>
        <dbReference type="PROSITE" id="PS50109"/>
    </source>
</evidence>
<dbReference type="PRINTS" id="PR00344">
    <property type="entry name" value="BCTRLSENSOR"/>
</dbReference>
<keyword evidence="5 7" id="KW-0418">Kinase</keyword>
<organism evidence="7 8">
    <name type="scientific">Cereibacter changlensis JA139</name>
    <dbReference type="NCBI Taxonomy" id="1188249"/>
    <lineage>
        <taxon>Bacteria</taxon>
        <taxon>Pseudomonadati</taxon>
        <taxon>Pseudomonadota</taxon>
        <taxon>Alphaproteobacteria</taxon>
        <taxon>Rhodobacterales</taxon>
        <taxon>Paracoccaceae</taxon>
        <taxon>Cereibacter</taxon>
    </lineage>
</organism>
<name>A0A2T4JR29_9RHOB</name>
<evidence type="ECO:0000256" key="1">
    <source>
        <dbReference type="ARBA" id="ARBA00000085"/>
    </source>
</evidence>
<feature type="non-terminal residue" evidence="7">
    <location>
        <position position="1"/>
    </location>
</feature>
<dbReference type="PROSITE" id="PS50109">
    <property type="entry name" value="HIS_KIN"/>
    <property type="match status" value="1"/>
</dbReference>
<keyword evidence="4" id="KW-0808">Transferase</keyword>
<dbReference type="InterPro" id="IPR003594">
    <property type="entry name" value="HATPase_dom"/>
</dbReference>
<comment type="caution">
    <text evidence="7">The sequence shown here is derived from an EMBL/GenBank/DDBJ whole genome shotgun (WGS) entry which is preliminary data.</text>
</comment>
<dbReference type="CDD" id="cd00082">
    <property type="entry name" value="HisKA"/>
    <property type="match status" value="1"/>
</dbReference>